<dbReference type="GeneID" id="81478328"/>
<dbReference type="Pfam" id="PF04070">
    <property type="entry name" value="DUF378"/>
    <property type="match status" value="1"/>
</dbReference>
<dbReference type="RefSeq" id="WP_021828150.1">
    <property type="nucleotide sequence ID" value="NZ_CP015840.1"/>
</dbReference>
<dbReference type="OrthoDB" id="19060at2"/>
<feature type="transmembrane region" description="Helical" evidence="1">
    <location>
        <begin position="9"/>
        <end position="28"/>
    </location>
</feature>
<gene>
    <name evidence="2" type="ORF">M787_003290</name>
</gene>
<dbReference type="EMBL" id="CP015840">
    <property type="protein sequence ID" value="ANG66333.1"/>
    <property type="molecule type" value="Genomic_DNA"/>
</dbReference>
<evidence type="ECO:0000313" key="3">
    <source>
        <dbReference type="Proteomes" id="UP000019147"/>
    </source>
</evidence>
<dbReference type="InterPro" id="IPR007211">
    <property type="entry name" value="DUF378"/>
</dbReference>
<feature type="transmembrane region" description="Helical" evidence="1">
    <location>
        <begin position="48"/>
        <end position="67"/>
    </location>
</feature>
<dbReference type="PANTHER" id="PTHR37304">
    <property type="entry name" value="MEMBRANE PROTEIN-RELATED"/>
    <property type="match status" value="1"/>
</dbReference>
<dbReference type="Proteomes" id="UP000019147">
    <property type="component" value="Chromosome"/>
</dbReference>
<accession>A0A173DZJ9</accession>
<dbReference type="PANTHER" id="PTHR37304:SF1">
    <property type="entry name" value="MEMBRANE PROTEIN"/>
    <property type="match status" value="1"/>
</dbReference>
<keyword evidence="1" id="KW-0812">Transmembrane</keyword>
<name>A0A173DZJ9_9CHLA</name>
<keyword evidence="1" id="KW-0472">Membrane</keyword>
<proteinExistence type="predicted"/>
<dbReference type="KEGG" id="cgz:M787_003290"/>
<protein>
    <submittedName>
        <fullName evidence="2">DUF378 domain-containing protein</fullName>
    </submittedName>
</protein>
<organism evidence="2 3">
    <name type="scientific">Chlamydia gallinacea 08-1274/3</name>
    <dbReference type="NCBI Taxonomy" id="1143323"/>
    <lineage>
        <taxon>Bacteria</taxon>
        <taxon>Pseudomonadati</taxon>
        <taxon>Chlamydiota</taxon>
        <taxon>Chlamydiia</taxon>
        <taxon>Chlamydiales</taxon>
        <taxon>Chlamydiaceae</taxon>
        <taxon>Chlamydia/Chlamydophila group</taxon>
        <taxon>Chlamydia</taxon>
    </lineage>
</organism>
<evidence type="ECO:0000313" key="2">
    <source>
        <dbReference type="EMBL" id="ANG66333.1"/>
    </source>
</evidence>
<sequence length="91" mass="9638">MLGKLVRGLSSLIIVLSALNVGIVGLTHHKINIIERLCGGANTPATNITYIVIGLAGILYFIGFCGCCSRKYSSKDCCSKGTSSHHCDPKN</sequence>
<dbReference type="AlphaFoldDB" id="A0A173DZJ9"/>
<keyword evidence="1" id="KW-1133">Transmembrane helix</keyword>
<reference evidence="2 3" key="1">
    <citation type="journal article" date="2014" name="Syst. Appl. Microbiol.">
        <title>Evidence for the existence of two new members of the family Chlamydiaceae and proposal of Chlamydia avium sp. nov. and Chlamydia gallinacea sp. nov.</title>
        <authorList>
            <person name="Sachse K."/>
            <person name="Laroucau K."/>
            <person name="Riege K."/>
            <person name="Wehner S."/>
            <person name="Dilcher M."/>
            <person name="Creasy H.H."/>
            <person name="Weidmann M."/>
            <person name="Myers G."/>
            <person name="Vorimore F."/>
            <person name="Vicari N."/>
            <person name="Magnino S."/>
            <person name="Liebler-Tenorio E."/>
            <person name="Ruettger A."/>
            <person name="Bavoil P.M."/>
            <person name="Hufert F.T."/>
            <person name="Rossello-Mora R."/>
            <person name="Marz M."/>
        </authorList>
    </citation>
    <scope>NUCLEOTIDE SEQUENCE [LARGE SCALE GENOMIC DNA]</scope>
    <source>
        <strain evidence="2 3">08-1274/3</strain>
    </source>
</reference>
<dbReference type="eggNOG" id="COG2155">
    <property type="taxonomic scope" value="Bacteria"/>
</dbReference>
<evidence type="ECO:0000256" key="1">
    <source>
        <dbReference type="SAM" id="Phobius"/>
    </source>
</evidence>
<dbReference type="STRING" id="1143323.M787_003290"/>